<keyword evidence="2" id="KW-1185">Reference proteome</keyword>
<dbReference type="InterPro" id="IPR036383">
    <property type="entry name" value="TSP1_rpt_sf"/>
</dbReference>
<dbReference type="Gene3D" id="2.20.100.10">
    <property type="entry name" value="Thrombospondin type-1 (TSP1) repeat"/>
    <property type="match status" value="1"/>
</dbReference>
<dbReference type="SUPFAM" id="SSF82895">
    <property type="entry name" value="TSP-1 type 1 repeat"/>
    <property type="match status" value="1"/>
</dbReference>
<dbReference type="AlphaFoldDB" id="A0A914XDY0"/>
<dbReference type="Proteomes" id="UP000887566">
    <property type="component" value="Unplaced"/>
</dbReference>
<dbReference type="InterPro" id="IPR000884">
    <property type="entry name" value="TSP1_rpt"/>
</dbReference>
<reference evidence="3" key="1">
    <citation type="submission" date="2022-11" db="UniProtKB">
        <authorList>
            <consortium name="WormBaseParasite"/>
        </authorList>
    </citation>
    <scope>IDENTIFICATION</scope>
</reference>
<evidence type="ECO:0000313" key="3">
    <source>
        <dbReference type="WBParaSite" id="PSAMB.scaffold758size41815.g8532.t1"/>
    </source>
</evidence>
<sequence length="249" mass="27031">MWLLTLLLVVSATVSSGQGCGKFRQVAEGVILNQTFGETAKRIIEKSDNCTADCLAETDFVCTAFLSVVFGECVLFDKIDLNRQVMKDVSYYRLFTEACDGETPSIEYCHFKIIRTNVKVSASSVSPGMTSPSGCRDFCVARYHNLNCTAFTVGPADTLYSTCTLFQSVTSADVSDGSMDLWTTVCEAPVNCVYGPWNDWSSTCSTSCGGTQTRSRSISGEATNGGTACNMSLLSETQAGVERWWYGAF</sequence>
<feature type="chain" id="PRO_5037664296" evidence="1">
    <location>
        <begin position="18"/>
        <end position="249"/>
    </location>
</feature>
<keyword evidence="1" id="KW-0732">Signal</keyword>
<protein>
    <submittedName>
        <fullName evidence="3">Uncharacterized protein</fullName>
    </submittedName>
</protein>
<accession>A0A914XDY0</accession>
<name>A0A914XDY0_9BILA</name>
<evidence type="ECO:0000256" key="1">
    <source>
        <dbReference type="SAM" id="SignalP"/>
    </source>
</evidence>
<proteinExistence type="predicted"/>
<feature type="signal peptide" evidence="1">
    <location>
        <begin position="1"/>
        <end position="17"/>
    </location>
</feature>
<dbReference type="WBParaSite" id="PSAMB.scaffold758size41815.g8532.t1">
    <property type="protein sequence ID" value="PSAMB.scaffold758size41815.g8532.t1"/>
    <property type="gene ID" value="PSAMB.scaffold758size41815.g8532"/>
</dbReference>
<evidence type="ECO:0000313" key="2">
    <source>
        <dbReference type="Proteomes" id="UP000887566"/>
    </source>
</evidence>
<organism evidence="2 3">
    <name type="scientific">Plectus sambesii</name>
    <dbReference type="NCBI Taxonomy" id="2011161"/>
    <lineage>
        <taxon>Eukaryota</taxon>
        <taxon>Metazoa</taxon>
        <taxon>Ecdysozoa</taxon>
        <taxon>Nematoda</taxon>
        <taxon>Chromadorea</taxon>
        <taxon>Plectida</taxon>
        <taxon>Plectina</taxon>
        <taxon>Plectoidea</taxon>
        <taxon>Plectidae</taxon>
        <taxon>Plectus</taxon>
    </lineage>
</organism>
<dbReference type="PROSITE" id="PS50092">
    <property type="entry name" value="TSP1"/>
    <property type="match status" value="1"/>
</dbReference>